<reference evidence="3" key="1">
    <citation type="submission" date="2018-05" db="EMBL/GenBank/DDBJ databases">
        <authorList>
            <person name="Lanie J.A."/>
            <person name="Ng W.-L."/>
            <person name="Kazmierczak K.M."/>
            <person name="Andrzejewski T.M."/>
            <person name="Davidsen T.M."/>
            <person name="Wayne K.J."/>
            <person name="Tettelin H."/>
            <person name="Glass J.I."/>
            <person name="Rusch D."/>
            <person name="Podicherti R."/>
            <person name="Tsui H.-C.T."/>
            <person name="Winkler M.E."/>
        </authorList>
    </citation>
    <scope>NUCLEOTIDE SEQUENCE</scope>
</reference>
<dbReference type="InterPro" id="IPR003010">
    <property type="entry name" value="C-N_Hydrolase"/>
</dbReference>
<dbReference type="PROSITE" id="PS50263">
    <property type="entry name" value="CN_HYDROLASE"/>
    <property type="match status" value="1"/>
</dbReference>
<organism evidence="3">
    <name type="scientific">marine metagenome</name>
    <dbReference type="NCBI Taxonomy" id="408172"/>
    <lineage>
        <taxon>unclassified sequences</taxon>
        <taxon>metagenomes</taxon>
        <taxon>ecological metagenomes</taxon>
    </lineage>
</organism>
<evidence type="ECO:0000313" key="3">
    <source>
        <dbReference type="EMBL" id="SVA60556.1"/>
    </source>
</evidence>
<dbReference type="SUPFAM" id="SSF56317">
    <property type="entry name" value="Carbon-nitrogen hydrolase"/>
    <property type="match status" value="1"/>
</dbReference>
<dbReference type="Pfam" id="PF00795">
    <property type="entry name" value="CN_hydrolase"/>
    <property type="match status" value="1"/>
</dbReference>
<feature type="non-terminal residue" evidence="3">
    <location>
        <position position="1"/>
    </location>
</feature>
<protein>
    <recommendedName>
        <fullName evidence="2">CN hydrolase domain-containing protein</fullName>
    </recommendedName>
</protein>
<keyword evidence="1" id="KW-0378">Hydrolase</keyword>
<dbReference type="Gene3D" id="3.60.110.10">
    <property type="entry name" value="Carbon-nitrogen hydrolase"/>
    <property type="match status" value="1"/>
</dbReference>
<dbReference type="PANTHER" id="PTHR43674:SF2">
    <property type="entry name" value="BETA-UREIDOPROPIONASE"/>
    <property type="match status" value="1"/>
</dbReference>
<gene>
    <name evidence="3" type="ORF">METZ01_LOCUS113410</name>
</gene>
<sequence length="223" mass="25148">VQKLRTAEEMLAISESIDGTYIQRFRKLAKQLKTCLCFGFAERIDKEIYNSAVFIGSDGQICGKYHKTQLAEGTHSSWPFNRVGERLRAFDTPVGRVGVVICNDRWNPLIARTLVLDGACLILIPSYGSKNKAQNQTVLARARENGVPIVEANVGMNLIISKGEIVAYKWGNDKITTTTIEIPTPISQKAARLSEQEYLQYQQPEMEKRYQQTVKKFRLDSSS</sequence>
<dbReference type="AlphaFoldDB" id="A0A381X722"/>
<dbReference type="EMBL" id="UINC01014144">
    <property type="protein sequence ID" value="SVA60556.1"/>
    <property type="molecule type" value="Genomic_DNA"/>
</dbReference>
<dbReference type="GO" id="GO:0016811">
    <property type="term" value="F:hydrolase activity, acting on carbon-nitrogen (but not peptide) bonds, in linear amides"/>
    <property type="evidence" value="ECO:0007669"/>
    <property type="project" value="TreeGrafter"/>
</dbReference>
<proteinExistence type="predicted"/>
<evidence type="ECO:0000256" key="1">
    <source>
        <dbReference type="ARBA" id="ARBA00022801"/>
    </source>
</evidence>
<name>A0A381X722_9ZZZZ</name>
<evidence type="ECO:0000259" key="2">
    <source>
        <dbReference type="PROSITE" id="PS50263"/>
    </source>
</evidence>
<dbReference type="InterPro" id="IPR050345">
    <property type="entry name" value="Aliph_Amidase/BUP"/>
</dbReference>
<feature type="domain" description="CN hydrolase" evidence="2">
    <location>
        <begin position="1"/>
        <end position="206"/>
    </location>
</feature>
<dbReference type="InterPro" id="IPR036526">
    <property type="entry name" value="C-N_Hydrolase_sf"/>
</dbReference>
<dbReference type="PANTHER" id="PTHR43674">
    <property type="entry name" value="NITRILASE C965.09-RELATED"/>
    <property type="match status" value="1"/>
</dbReference>
<dbReference type="CDD" id="cd07197">
    <property type="entry name" value="nitrilase"/>
    <property type="match status" value="1"/>
</dbReference>
<accession>A0A381X722</accession>